<proteinExistence type="predicted"/>
<dbReference type="InterPro" id="IPR007569">
    <property type="entry name" value="DUF559"/>
</dbReference>
<sequence length="297" mass="32886">MKRPERLPPELAGSSFTTRAGAVSGLSPKRLRARDLDKHIWGVRSAGAIATLDQRARMMLLRMPPSAFVSHLTAAVLHRLPTPPASFSSHDAVDISVPAPERAPHATGIRGHRLTLFPGDVQAADGIRITSPVRTWFDLGASLRIEDLVAIGDHLIATPGGPSREDLAGTIASHRGERGVRRLALASRMLTPRSESPQESRLRALIMMGGLPEPSVNRVITDGLGRFVARADLVIEEYRLVIEYQGDYHRDKAQWRRDMSRRSRIEAEGWTVVEIVADDLCDPDELLARFRKLARMR</sequence>
<evidence type="ECO:0000259" key="1">
    <source>
        <dbReference type="Pfam" id="PF04480"/>
    </source>
</evidence>
<dbReference type="Gene3D" id="3.40.960.10">
    <property type="entry name" value="VSR Endonuclease"/>
    <property type="match status" value="1"/>
</dbReference>
<dbReference type="OrthoDB" id="3173471at2"/>
<reference evidence="2 3" key="1">
    <citation type="submission" date="2018-05" db="EMBL/GenBank/DDBJ databases">
        <title>Amnibacterium sp. M8JJ-5, whole genome shotgun sequence.</title>
        <authorList>
            <person name="Tuo L."/>
        </authorList>
    </citation>
    <scope>NUCLEOTIDE SEQUENCE [LARGE SCALE GENOMIC DNA]</scope>
    <source>
        <strain evidence="2 3">M8JJ-5</strain>
    </source>
</reference>
<dbReference type="RefSeq" id="WP_116757166.1">
    <property type="nucleotide sequence ID" value="NZ_JBHUEX010000001.1"/>
</dbReference>
<organism evidence="2 3">
    <name type="scientific">Amnibacterium flavum</name>
    <dbReference type="NCBI Taxonomy" id="2173173"/>
    <lineage>
        <taxon>Bacteria</taxon>
        <taxon>Bacillati</taxon>
        <taxon>Actinomycetota</taxon>
        <taxon>Actinomycetes</taxon>
        <taxon>Micrococcales</taxon>
        <taxon>Microbacteriaceae</taxon>
        <taxon>Amnibacterium</taxon>
    </lineage>
</organism>
<evidence type="ECO:0000313" key="2">
    <source>
        <dbReference type="EMBL" id="PVZ94655.1"/>
    </source>
</evidence>
<dbReference type="EMBL" id="QEOP01000002">
    <property type="protein sequence ID" value="PVZ94655.1"/>
    <property type="molecule type" value="Genomic_DNA"/>
</dbReference>
<dbReference type="Pfam" id="PF04480">
    <property type="entry name" value="DUF559"/>
    <property type="match status" value="1"/>
</dbReference>
<dbReference type="AlphaFoldDB" id="A0A2V1HQ40"/>
<protein>
    <recommendedName>
        <fullName evidence="1">DUF559 domain-containing protein</fullName>
    </recommendedName>
</protein>
<keyword evidence="3" id="KW-1185">Reference proteome</keyword>
<dbReference type="Proteomes" id="UP000244893">
    <property type="component" value="Unassembled WGS sequence"/>
</dbReference>
<gene>
    <name evidence="2" type="ORF">DDQ50_13260</name>
</gene>
<feature type="domain" description="DUF559" evidence="1">
    <location>
        <begin position="231"/>
        <end position="288"/>
    </location>
</feature>
<accession>A0A2V1HQ40</accession>
<name>A0A2V1HQ40_9MICO</name>
<dbReference type="SUPFAM" id="SSF52980">
    <property type="entry name" value="Restriction endonuclease-like"/>
    <property type="match status" value="1"/>
</dbReference>
<comment type="caution">
    <text evidence="2">The sequence shown here is derived from an EMBL/GenBank/DDBJ whole genome shotgun (WGS) entry which is preliminary data.</text>
</comment>
<dbReference type="InterPro" id="IPR011335">
    <property type="entry name" value="Restrct_endonuc-II-like"/>
</dbReference>
<evidence type="ECO:0000313" key="3">
    <source>
        <dbReference type="Proteomes" id="UP000244893"/>
    </source>
</evidence>